<dbReference type="CDD" id="cd00610">
    <property type="entry name" value="OAT_like"/>
    <property type="match status" value="1"/>
</dbReference>
<dbReference type="InterPro" id="IPR015421">
    <property type="entry name" value="PyrdxlP-dep_Trfase_major"/>
</dbReference>
<comment type="caution">
    <text evidence="6">The sequence shown here is derived from an EMBL/GenBank/DDBJ whole genome shotgun (WGS) entry which is preliminary data.</text>
</comment>
<dbReference type="InterPro" id="IPR049704">
    <property type="entry name" value="Aminotrans_3_PPA_site"/>
</dbReference>
<dbReference type="PANTHER" id="PTHR11986">
    <property type="entry name" value="AMINOTRANSFERASE CLASS III"/>
    <property type="match status" value="1"/>
</dbReference>
<comment type="similarity">
    <text evidence="5">Belongs to the class-III pyridoxal-phosphate-dependent aminotransferase family.</text>
</comment>
<keyword evidence="4 5" id="KW-0663">Pyridoxal phosphate</keyword>
<evidence type="ECO:0000313" key="6">
    <source>
        <dbReference type="EMBL" id="MBD7910486.1"/>
    </source>
</evidence>
<protein>
    <submittedName>
        <fullName evidence="6">Aspartate aminotransferase family protein</fullName>
    </submittedName>
</protein>
<evidence type="ECO:0000256" key="1">
    <source>
        <dbReference type="ARBA" id="ARBA00001933"/>
    </source>
</evidence>
<dbReference type="PIRSF" id="PIRSF000521">
    <property type="entry name" value="Transaminase_4ab_Lys_Orn"/>
    <property type="match status" value="1"/>
</dbReference>
<dbReference type="NCBIfam" id="NF005993">
    <property type="entry name" value="PRK08117.1"/>
    <property type="match status" value="1"/>
</dbReference>
<dbReference type="InterPro" id="IPR015422">
    <property type="entry name" value="PyrdxlP-dep_Trfase_small"/>
</dbReference>
<keyword evidence="7" id="KW-1185">Reference proteome</keyword>
<dbReference type="Proteomes" id="UP000627781">
    <property type="component" value="Unassembled WGS sequence"/>
</dbReference>
<evidence type="ECO:0000256" key="3">
    <source>
        <dbReference type="ARBA" id="ARBA00022679"/>
    </source>
</evidence>
<dbReference type="GO" id="GO:0008483">
    <property type="term" value="F:transaminase activity"/>
    <property type="evidence" value="ECO:0007669"/>
    <property type="project" value="UniProtKB-KW"/>
</dbReference>
<accession>A0ABR8PQN8</accession>
<evidence type="ECO:0000256" key="4">
    <source>
        <dbReference type="ARBA" id="ARBA00022898"/>
    </source>
</evidence>
<dbReference type="InterPro" id="IPR005814">
    <property type="entry name" value="Aminotrans_3"/>
</dbReference>
<evidence type="ECO:0000313" key="7">
    <source>
        <dbReference type="Proteomes" id="UP000627781"/>
    </source>
</evidence>
<keyword evidence="2 6" id="KW-0032">Aminotransferase</keyword>
<keyword evidence="3" id="KW-0808">Transferase</keyword>
<dbReference type="EMBL" id="JACSRA010000004">
    <property type="protein sequence ID" value="MBD7910486.1"/>
    <property type="molecule type" value="Genomic_DNA"/>
</dbReference>
<dbReference type="Gene3D" id="3.90.1150.10">
    <property type="entry name" value="Aspartate Aminotransferase, domain 1"/>
    <property type="match status" value="1"/>
</dbReference>
<reference evidence="6 7" key="1">
    <citation type="submission" date="2020-08" db="EMBL/GenBank/DDBJ databases">
        <title>A Genomic Blueprint of the Chicken Gut Microbiome.</title>
        <authorList>
            <person name="Gilroy R."/>
            <person name="Ravi A."/>
            <person name="Getino M."/>
            <person name="Pursley I."/>
            <person name="Horton D.L."/>
            <person name="Alikhan N.-F."/>
            <person name="Baker D."/>
            <person name="Gharbi K."/>
            <person name="Hall N."/>
            <person name="Watson M."/>
            <person name="Adriaenssens E.M."/>
            <person name="Foster-Nyarko E."/>
            <person name="Jarju S."/>
            <person name="Secka A."/>
            <person name="Antonio M."/>
            <person name="Oren A."/>
            <person name="Chaudhuri R."/>
            <person name="La Ragione R.M."/>
            <person name="Hildebrand F."/>
            <person name="Pallen M.J."/>
        </authorList>
    </citation>
    <scope>NUCLEOTIDE SEQUENCE [LARGE SCALE GENOMIC DNA]</scope>
    <source>
        <strain evidence="6 7">Sa3CVN1</strain>
    </source>
</reference>
<dbReference type="PANTHER" id="PTHR11986:SF79">
    <property type="entry name" value="ACETYLORNITHINE AMINOTRANSFERASE, MITOCHONDRIAL"/>
    <property type="match status" value="1"/>
</dbReference>
<dbReference type="Gene3D" id="3.40.640.10">
    <property type="entry name" value="Type I PLP-dependent aspartate aminotransferase-like (Major domain)"/>
    <property type="match status" value="1"/>
</dbReference>
<name>A0ABR8PQN8_9CLOT</name>
<evidence type="ECO:0000256" key="2">
    <source>
        <dbReference type="ARBA" id="ARBA00022576"/>
    </source>
</evidence>
<proteinExistence type="inferred from homology"/>
<comment type="cofactor">
    <cofactor evidence="1">
        <name>pyridoxal 5'-phosphate</name>
        <dbReference type="ChEBI" id="CHEBI:597326"/>
    </cofactor>
</comment>
<dbReference type="InterPro" id="IPR050103">
    <property type="entry name" value="Class-III_PLP-dep_AT"/>
</dbReference>
<sequence length="423" mass="46713">MESLYERCKKVMPPVSGRATTLGVLGGKGSYLITEDGRKILDFASGVAVCNLGHNNEKIVKAAIDQVNTLIHGGHNVVYYESYVALAEKLVEITGGDTMVYFSNSGAEANEGALKLAKYITKRPGIIAFKGSFHGRTLGTTSITTSNSEYRKNYEGLLPSVYFAEYPYLYRTSYKYDGRNCPKEYFEQFNDIFKKIIEPYSVAAIIMEPIQGEGGYIVPPVEFLKYVREICDRYGIMLIFDEVQTGFGRTGKMFAYEHFGVRPDIFTTAKGIASGFPLSAIVAKKKYMENWVAGAHGGTFGGNPVSCAAALKTIEVLQEEAIENCSKMGRILKSKLESLMKKYKCIGEVRGIGLMLAIEIVDEDGNPNTDFTKKIILSSLEKGLLLLSCGCYKNVVRFIAPTTVSEEEIDKAITILDNVLEKL</sequence>
<dbReference type="Pfam" id="PF00202">
    <property type="entry name" value="Aminotran_3"/>
    <property type="match status" value="1"/>
</dbReference>
<dbReference type="SUPFAM" id="SSF53383">
    <property type="entry name" value="PLP-dependent transferases"/>
    <property type="match status" value="1"/>
</dbReference>
<organism evidence="6 7">
    <name type="scientific">Clostridium cibarium</name>
    <dbReference type="NCBI Taxonomy" id="2762247"/>
    <lineage>
        <taxon>Bacteria</taxon>
        <taxon>Bacillati</taxon>
        <taxon>Bacillota</taxon>
        <taxon>Clostridia</taxon>
        <taxon>Eubacteriales</taxon>
        <taxon>Clostridiaceae</taxon>
        <taxon>Clostridium</taxon>
    </lineage>
</organism>
<dbReference type="RefSeq" id="WP_191767748.1">
    <property type="nucleotide sequence ID" value="NZ_JACSRA010000004.1"/>
</dbReference>
<dbReference type="PROSITE" id="PS00600">
    <property type="entry name" value="AA_TRANSFER_CLASS_3"/>
    <property type="match status" value="1"/>
</dbReference>
<evidence type="ECO:0000256" key="5">
    <source>
        <dbReference type="RuleBase" id="RU003560"/>
    </source>
</evidence>
<dbReference type="InterPro" id="IPR015424">
    <property type="entry name" value="PyrdxlP-dep_Trfase"/>
</dbReference>
<gene>
    <name evidence="6" type="ORF">H9661_03845</name>
</gene>